<keyword evidence="8 14" id="KW-1133">Transmembrane helix</keyword>
<feature type="transmembrane region" description="Helical" evidence="14">
    <location>
        <begin position="110"/>
        <end position="131"/>
    </location>
</feature>
<comment type="caution">
    <text evidence="16">The sequence shown here is derived from an EMBL/GenBank/DDBJ whole genome shotgun (WGS) entry which is preliminary data.</text>
</comment>
<sequence>MLPPRAAPPVGATPTPDGWAAYRRPRPTPRWWRDATAAAMWGILLFVTALWVAGGGLTDTGTLGTTLTSIGRLAGLWASALLLVQVIMMARVPVIERAWGQDALTRLHRWVGFGSFTLLLVHIVFVTIGYADADVGRIWHTVVDLTLDYPGMLLAIAGTAAIVMVVVTSYRASRRRLRYESWHLIHLYGYLGAGLVLPHQLWTGQEFLQSTSATVFWWSLWILCAASVLAYRIALPLWRSWRNQLRVAEVRRDGPHTVTVTVAGPRVRSLRAQGGQFFWWRFLTTSGGTRAHPFSLSAAPTPHTLRFTADIVGDGTRDLTTLTPGTRVLVEGPYGRLHGGVRRHSKVLLLGSGIGMAPMRALLEDLDAGPGDITVVYRTHSVRDAVLDRELSGLAQRRRARYVMVDGRRNPDRSSWLPANAAQWDDAAALLHLCPDIADHDIYICGPPEW</sequence>
<dbReference type="PROSITE" id="PS51384">
    <property type="entry name" value="FAD_FR"/>
    <property type="match status" value="1"/>
</dbReference>
<dbReference type="AlphaFoldDB" id="K6WWF7"/>
<keyword evidence="9" id="KW-0560">Oxidoreductase</keyword>
<accession>K6WWF7</accession>
<keyword evidence="3" id="KW-0285">Flavoprotein</keyword>
<evidence type="ECO:0000256" key="5">
    <source>
        <dbReference type="ARBA" id="ARBA00022714"/>
    </source>
</evidence>
<dbReference type="GO" id="GO:0016020">
    <property type="term" value="C:membrane"/>
    <property type="evidence" value="ECO:0007669"/>
    <property type="project" value="UniProtKB-SubCell"/>
</dbReference>
<dbReference type="InterPro" id="IPR017938">
    <property type="entry name" value="Riboflavin_synthase-like_b-brl"/>
</dbReference>
<dbReference type="PANTHER" id="PTHR47354">
    <property type="entry name" value="NADH OXIDOREDUCTASE HCR"/>
    <property type="match status" value="1"/>
</dbReference>
<keyword evidence="6" id="KW-0479">Metal-binding</keyword>
<evidence type="ECO:0000256" key="8">
    <source>
        <dbReference type="ARBA" id="ARBA00022989"/>
    </source>
</evidence>
<keyword evidence="4 14" id="KW-0812">Transmembrane</keyword>
<dbReference type="PANTHER" id="PTHR47354:SF8">
    <property type="entry name" value="1,2-PHENYLACETYL-COA EPOXIDASE, SUBUNIT E"/>
    <property type="match status" value="1"/>
</dbReference>
<evidence type="ECO:0000256" key="12">
    <source>
        <dbReference type="ARBA" id="ARBA00023136"/>
    </source>
</evidence>
<comment type="cofactor">
    <cofactor evidence="1">
        <name>FAD</name>
        <dbReference type="ChEBI" id="CHEBI:57692"/>
    </cofactor>
</comment>
<dbReference type="Proteomes" id="UP000008363">
    <property type="component" value="Unassembled WGS sequence"/>
</dbReference>
<dbReference type="STRING" id="1108045.GORHZ_118_00910"/>
<dbReference type="GO" id="GO:0016491">
    <property type="term" value="F:oxidoreductase activity"/>
    <property type="evidence" value="ECO:0007669"/>
    <property type="project" value="UniProtKB-KW"/>
</dbReference>
<keyword evidence="10" id="KW-0408">Iron</keyword>
<evidence type="ECO:0000256" key="9">
    <source>
        <dbReference type="ARBA" id="ARBA00023002"/>
    </source>
</evidence>
<evidence type="ECO:0000259" key="15">
    <source>
        <dbReference type="PROSITE" id="PS51384"/>
    </source>
</evidence>
<dbReference type="eggNOG" id="COG1018">
    <property type="taxonomic scope" value="Bacteria"/>
</dbReference>
<dbReference type="EMBL" id="BAHC01000118">
    <property type="protein sequence ID" value="GAB90874.1"/>
    <property type="molecule type" value="Genomic_DNA"/>
</dbReference>
<evidence type="ECO:0000256" key="6">
    <source>
        <dbReference type="ARBA" id="ARBA00022723"/>
    </source>
</evidence>
<evidence type="ECO:0000256" key="2">
    <source>
        <dbReference type="ARBA" id="ARBA00004141"/>
    </source>
</evidence>
<dbReference type="GO" id="GO:0051537">
    <property type="term" value="F:2 iron, 2 sulfur cluster binding"/>
    <property type="evidence" value="ECO:0007669"/>
    <property type="project" value="UniProtKB-KW"/>
</dbReference>
<organism evidence="16 17">
    <name type="scientific">Gordonia rhizosphera NBRC 16068</name>
    <dbReference type="NCBI Taxonomy" id="1108045"/>
    <lineage>
        <taxon>Bacteria</taxon>
        <taxon>Bacillati</taxon>
        <taxon>Actinomycetota</taxon>
        <taxon>Actinomycetes</taxon>
        <taxon>Mycobacteriales</taxon>
        <taxon>Gordoniaceae</taxon>
        <taxon>Gordonia</taxon>
    </lineage>
</organism>
<evidence type="ECO:0000313" key="16">
    <source>
        <dbReference type="EMBL" id="GAB90874.1"/>
    </source>
</evidence>
<dbReference type="InterPro" id="IPR039261">
    <property type="entry name" value="FNR_nucleotide-bd"/>
</dbReference>
<feature type="transmembrane region" description="Helical" evidence="14">
    <location>
        <begin position="73"/>
        <end position="90"/>
    </location>
</feature>
<name>K6WWF7_9ACTN</name>
<evidence type="ECO:0000256" key="10">
    <source>
        <dbReference type="ARBA" id="ARBA00023004"/>
    </source>
</evidence>
<keyword evidence="17" id="KW-1185">Reference proteome</keyword>
<evidence type="ECO:0000256" key="3">
    <source>
        <dbReference type="ARBA" id="ARBA00022630"/>
    </source>
</evidence>
<proteinExistence type="predicted"/>
<dbReference type="InterPro" id="IPR050415">
    <property type="entry name" value="MRET"/>
</dbReference>
<dbReference type="GO" id="GO:0050660">
    <property type="term" value="F:flavin adenine dinucleotide binding"/>
    <property type="evidence" value="ECO:0007669"/>
    <property type="project" value="TreeGrafter"/>
</dbReference>
<feature type="transmembrane region" description="Helical" evidence="14">
    <location>
        <begin position="215"/>
        <end position="235"/>
    </location>
</feature>
<dbReference type="InterPro" id="IPR017927">
    <property type="entry name" value="FAD-bd_FR_type"/>
</dbReference>
<gene>
    <name evidence="16" type="ORF">GORHZ_118_00910</name>
</gene>
<evidence type="ECO:0000256" key="4">
    <source>
        <dbReference type="ARBA" id="ARBA00022692"/>
    </source>
</evidence>
<feature type="region of interest" description="Disordered" evidence="13">
    <location>
        <begin position="1"/>
        <end position="22"/>
    </location>
</feature>
<feature type="domain" description="FAD-binding FR-type" evidence="15">
    <location>
        <begin position="240"/>
        <end position="340"/>
    </location>
</feature>
<feature type="non-terminal residue" evidence="16">
    <location>
        <position position="450"/>
    </location>
</feature>
<dbReference type="SUPFAM" id="SSF63380">
    <property type="entry name" value="Riboflavin synthase domain-like"/>
    <property type="match status" value="1"/>
</dbReference>
<dbReference type="GO" id="GO:0046872">
    <property type="term" value="F:metal ion binding"/>
    <property type="evidence" value="ECO:0007669"/>
    <property type="project" value="UniProtKB-KW"/>
</dbReference>
<keyword evidence="11" id="KW-0411">Iron-sulfur</keyword>
<dbReference type="Pfam" id="PF01794">
    <property type="entry name" value="Ferric_reduct"/>
    <property type="match status" value="1"/>
</dbReference>
<dbReference type="Gene3D" id="3.40.50.80">
    <property type="entry name" value="Nucleotide-binding domain of ferredoxin-NADP reductase (FNR) module"/>
    <property type="match status" value="1"/>
</dbReference>
<evidence type="ECO:0000256" key="13">
    <source>
        <dbReference type="SAM" id="MobiDB-lite"/>
    </source>
</evidence>
<feature type="transmembrane region" description="Helical" evidence="14">
    <location>
        <begin position="151"/>
        <end position="172"/>
    </location>
</feature>
<evidence type="ECO:0000256" key="11">
    <source>
        <dbReference type="ARBA" id="ARBA00023014"/>
    </source>
</evidence>
<feature type="transmembrane region" description="Helical" evidence="14">
    <location>
        <begin position="31"/>
        <end position="53"/>
    </location>
</feature>
<dbReference type="SUPFAM" id="SSF52343">
    <property type="entry name" value="Ferredoxin reductase-like, C-terminal NADP-linked domain"/>
    <property type="match status" value="1"/>
</dbReference>
<keyword evidence="7" id="KW-0274">FAD</keyword>
<evidence type="ECO:0000313" key="17">
    <source>
        <dbReference type="Proteomes" id="UP000008363"/>
    </source>
</evidence>
<comment type="subcellular location">
    <subcellularLocation>
        <location evidence="2">Membrane</location>
        <topology evidence="2">Multi-pass membrane protein</topology>
    </subcellularLocation>
</comment>
<reference evidence="16 17" key="1">
    <citation type="submission" date="2012-08" db="EMBL/GenBank/DDBJ databases">
        <title>Whole genome shotgun sequence of Gordonia rhizosphera NBRC 16068.</title>
        <authorList>
            <person name="Takarada H."/>
            <person name="Isaki S."/>
            <person name="Hosoyama A."/>
            <person name="Tsuchikane K."/>
            <person name="Katsumata H."/>
            <person name="Baba S."/>
            <person name="Ohji S."/>
            <person name="Yamazaki S."/>
            <person name="Fujita N."/>
        </authorList>
    </citation>
    <scope>NUCLEOTIDE SEQUENCE [LARGE SCALE GENOMIC DNA]</scope>
    <source>
        <strain evidence="16 17">NBRC 16068</strain>
    </source>
</reference>
<dbReference type="Gene3D" id="2.40.30.10">
    <property type="entry name" value="Translation factors"/>
    <property type="match status" value="1"/>
</dbReference>
<evidence type="ECO:0000256" key="14">
    <source>
        <dbReference type="SAM" id="Phobius"/>
    </source>
</evidence>
<keyword evidence="5" id="KW-0001">2Fe-2S</keyword>
<keyword evidence="12 14" id="KW-0472">Membrane</keyword>
<evidence type="ECO:0000256" key="7">
    <source>
        <dbReference type="ARBA" id="ARBA00022827"/>
    </source>
</evidence>
<protein>
    <submittedName>
        <fullName evidence="16">Putative oxidoreductase</fullName>
    </submittedName>
</protein>
<feature type="transmembrane region" description="Helical" evidence="14">
    <location>
        <begin position="184"/>
        <end position="203"/>
    </location>
</feature>
<dbReference type="InterPro" id="IPR013130">
    <property type="entry name" value="Fe3_Rdtase_TM_dom"/>
</dbReference>
<evidence type="ECO:0000256" key="1">
    <source>
        <dbReference type="ARBA" id="ARBA00001974"/>
    </source>
</evidence>